<accession>A0A382YA25</accession>
<proteinExistence type="predicted"/>
<organism evidence="1">
    <name type="scientific">marine metagenome</name>
    <dbReference type="NCBI Taxonomy" id="408172"/>
    <lineage>
        <taxon>unclassified sequences</taxon>
        <taxon>metagenomes</taxon>
        <taxon>ecological metagenomes</taxon>
    </lineage>
</organism>
<protein>
    <submittedName>
        <fullName evidence="1">Uncharacterized protein</fullName>
    </submittedName>
</protein>
<evidence type="ECO:0000313" key="1">
    <source>
        <dbReference type="EMBL" id="SVD79348.1"/>
    </source>
</evidence>
<dbReference type="EMBL" id="UINC01173642">
    <property type="protein sequence ID" value="SVD79348.1"/>
    <property type="molecule type" value="Genomic_DNA"/>
</dbReference>
<gene>
    <name evidence="1" type="ORF">METZ01_LOCUS432202</name>
</gene>
<dbReference type="AlphaFoldDB" id="A0A382YA25"/>
<sequence length="75" mass="8768">MKKIRYKATNLVELIRGGTRTVECPLCDGFFTFQLGDAEEMKTVSCNHGHEIQLRPDREFLNFRRSQRRNGWGAH</sequence>
<reference evidence="1" key="1">
    <citation type="submission" date="2018-05" db="EMBL/GenBank/DDBJ databases">
        <authorList>
            <person name="Lanie J.A."/>
            <person name="Ng W.-L."/>
            <person name="Kazmierczak K.M."/>
            <person name="Andrzejewski T.M."/>
            <person name="Davidsen T.M."/>
            <person name="Wayne K.J."/>
            <person name="Tettelin H."/>
            <person name="Glass J.I."/>
            <person name="Rusch D."/>
            <person name="Podicherti R."/>
            <person name="Tsui H.-C.T."/>
            <person name="Winkler M.E."/>
        </authorList>
    </citation>
    <scope>NUCLEOTIDE SEQUENCE</scope>
</reference>
<name>A0A382YA25_9ZZZZ</name>